<evidence type="ECO:0000256" key="1">
    <source>
        <dbReference type="SAM" id="MobiDB-lite"/>
    </source>
</evidence>
<feature type="transmembrane region" description="Helical" evidence="2">
    <location>
        <begin position="39"/>
        <end position="56"/>
    </location>
</feature>
<sequence>MYPVRYCLCWLLLASGGGVTKNTALFPIRGLVANSASKNFVWIGGVLASSHFLMFLPTSYGTSMYEMVTLVYGVGLSLATTRFVVDYTVRPTSTLLRISGIFYTMLGVVTASMYPSIMWTFVLFNVLFITGISVMFFLVGVCRHVQNCRPAASRESDDTGQTTGGTARTQEESGSSPMGLEEPLLSQQAEGGDILPPSAICEQTDEHGAERPIGQVVPQLRVV</sequence>
<gene>
    <name evidence="3" type="ORF">GOCE00092_LOCUS12980</name>
</gene>
<proteinExistence type="predicted"/>
<keyword evidence="2" id="KW-0472">Membrane</keyword>
<dbReference type="EMBL" id="HBGK01024960">
    <property type="protein sequence ID" value="CAD9284068.1"/>
    <property type="molecule type" value="Transcribed_RNA"/>
</dbReference>
<feature type="region of interest" description="Disordered" evidence="1">
    <location>
        <begin position="150"/>
        <end position="213"/>
    </location>
</feature>
<feature type="transmembrane region" description="Helical" evidence="2">
    <location>
        <begin position="68"/>
        <end position="89"/>
    </location>
</feature>
<evidence type="ECO:0000256" key="2">
    <source>
        <dbReference type="SAM" id="Phobius"/>
    </source>
</evidence>
<feature type="transmembrane region" description="Helical" evidence="2">
    <location>
        <begin position="121"/>
        <end position="141"/>
    </location>
</feature>
<evidence type="ECO:0000313" key="3">
    <source>
        <dbReference type="EMBL" id="CAD9284068.1"/>
    </source>
</evidence>
<protein>
    <submittedName>
        <fullName evidence="3">Uncharacterized protein</fullName>
    </submittedName>
</protein>
<dbReference type="AlphaFoldDB" id="A0A7S1V0I8"/>
<reference evidence="3" key="1">
    <citation type="submission" date="2021-01" db="EMBL/GenBank/DDBJ databases">
        <authorList>
            <person name="Corre E."/>
            <person name="Pelletier E."/>
            <person name="Niang G."/>
            <person name="Scheremetjew M."/>
            <person name="Finn R."/>
            <person name="Kale V."/>
            <person name="Holt S."/>
            <person name="Cochrane G."/>
            <person name="Meng A."/>
            <person name="Brown T."/>
            <person name="Cohen L."/>
        </authorList>
    </citation>
    <scope>NUCLEOTIDE SEQUENCE</scope>
    <source>
        <strain evidence="3">CCMP 410</strain>
    </source>
</reference>
<keyword evidence="2" id="KW-0812">Transmembrane</keyword>
<keyword evidence="2" id="KW-1133">Transmembrane helix</keyword>
<feature type="transmembrane region" description="Helical" evidence="2">
    <location>
        <begin position="95"/>
        <end position="114"/>
    </location>
</feature>
<organism evidence="3">
    <name type="scientific">Grammatophora oceanica</name>
    <dbReference type="NCBI Taxonomy" id="210454"/>
    <lineage>
        <taxon>Eukaryota</taxon>
        <taxon>Sar</taxon>
        <taxon>Stramenopiles</taxon>
        <taxon>Ochrophyta</taxon>
        <taxon>Bacillariophyta</taxon>
        <taxon>Fragilariophyceae</taxon>
        <taxon>Fragilariophycidae</taxon>
        <taxon>Rhabdonematales</taxon>
        <taxon>Grammatophoraceae</taxon>
        <taxon>Grammatophora</taxon>
    </lineage>
</organism>
<name>A0A7S1V0I8_9STRA</name>
<accession>A0A7S1V0I8</accession>